<keyword evidence="2" id="KW-1133">Transmembrane helix</keyword>
<keyword evidence="2" id="KW-0812">Transmembrane</keyword>
<dbReference type="AlphaFoldDB" id="A0AAE1K9E8"/>
<dbReference type="EMBL" id="JAWQEG010003151">
    <property type="protein sequence ID" value="KAK3867684.1"/>
    <property type="molecule type" value="Genomic_DNA"/>
</dbReference>
<dbReference type="Proteomes" id="UP001286313">
    <property type="component" value="Unassembled WGS sequence"/>
</dbReference>
<proteinExistence type="predicted"/>
<protein>
    <submittedName>
        <fullName evidence="3">Uncharacterized protein</fullName>
    </submittedName>
</protein>
<accession>A0AAE1K9E8</accession>
<sequence length="316" mass="36229">MKLNHSPSNTKGLEYSRKYKLSDKSGNANWDDVAQWREGWGEAYWIIQKHKPLPSLHFLCQRHWTRHSLIHLVARPPIPTTGVKMKEQRHFMCFSPLFIGYKGVMMAMGIALFLCLIVFNDNYSETLYNICVREVETTAMKCACVNAYDSVAIESAACMWTVMEFTSSVMLILGVKKEKASLVFPACLKMSLDINLLVLLVLSVWRLNIRLPVNLVMTFAAFAFIIITYTAYSLCVLASFYWRLMKRPTPRIQKRPLQKNTKDTPTPTPTTINIPPTTTIINIPPINNNNKKKEEEEDDGDRYSIEPVDKMKLIVV</sequence>
<feature type="region of interest" description="Disordered" evidence="1">
    <location>
        <begin position="253"/>
        <end position="276"/>
    </location>
</feature>
<feature type="transmembrane region" description="Helical" evidence="2">
    <location>
        <begin position="182"/>
        <end position="205"/>
    </location>
</feature>
<organism evidence="3 4">
    <name type="scientific">Petrolisthes cinctipes</name>
    <name type="common">Flat porcelain crab</name>
    <dbReference type="NCBI Taxonomy" id="88211"/>
    <lineage>
        <taxon>Eukaryota</taxon>
        <taxon>Metazoa</taxon>
        <taxon>Ecdysozoa</taxon>
        <taxon>Arthropoda</taxon>
        <taxon>Crustacea</taxon>
        <taxon>Multicrustacea</taxon>
        <taxon>Malacostraca</taxon>
        <taxon>Eumalacostraca</taxon>
        <taxon>Eucarida</taxon>
        <taxon>Decapoda</taxon>
        <taxon>Pleocyemata</taxon>
        <taxon>Anomura</taxon>
        <taxon>Galatheoidea</taxon>
        <taxon>Porcellanidae</taxon>
        <taxon>Petrolisthes</taxon>
    </lineage>
</organism>
<feature type="transmembrane region" description="Helical" evidence="2">
    <location>
        <begin position="157"/>
        <end position="175"/>
    </location>
</feature>
<evidence type="ECO:0000313" key="4">
    <source>
        <dbReference type="Proteomes" id="UP001286313"/>
    </source>
</evidence>
<feature type="transmembrane region" description="Helical" evidence="2">
    <location>
        <begin position="217"/>
        <end position="242"/>
    </location>
</feature>
<feature type="region of interest" description="Disordered" evidence="1">
    <location>
        <begin position="283"/>
        <end position="302"/>
    </location>
</feature>
<gene>
    <name evidence="3" type="ORF">Pcinc_026873</name>
</gene>
<feature type="transmembrane region" description="Helical" evidence="2">
    <location>
        <begin position="94"/>
        <end position="119"/>
    </location>
</feature>
<keyword evidence="2" id="KW-0472">Membrane</keyword>
<evidence type="ECO:0000313" key="3">
    <source>
        <dbReference type="EMBL" id="KAK3867684.1"/>
    </source>
</evidence>
<name>A0AAE1K9E8_PETCI</name>
<evidence type="ECO:0000256" key="1">
    <source>
        <dbReference type="SAM" id="MobiDB-lite"/>
    </source>
</evidence>
<evidence type="ECO:0000256" key="2">
    <source>
        <dbReference type="SAM" id="Phobius"/>
    </source>
</evidence>
<reference evidence="3" key="1">
    <citation type="submission" date="2023-10" db="EMBL/GenBank/DDBJ databases">
        <title>Genome assemblies of two species of porcelain crab, Petrolisthes cinctipes and Petrolisthes manimaculis (Anomura: Porcellanidae).</title>
        <authorList>
            <person name="Angst P."/>
        </authorList>
    </citation>
    <scope>NUCLEOTIDE SEQUENCE</scope>
    <source>
        <strain evidence="3">PB745_01</strain>
        <tissue evidence="3">Gill</tissue>
    </source>
</reference>
<comment type="caution">
    <text evidence="3">The sequence shown here is derived from an EMBL/GenBank/DDBJ whole genome shotgun (WGS) entry which is preliminary data.</text>
</comment>
<keyword evidence="4" id="KW-1185">Reference proteome</keyword>